<dbReference type="EMBL" id="JBICBT010001355">
    <property type="protein sequence ID" value="KAL3071891.1"/>
    <property type="molecule type" value="Genomic_DNA"/>
</dbReference>
<reference evidence="2 3" key="1">
    <citation type="submission" date="2024-10" db="EMBL/GenBank/DDBJ databases">
        <authorList>
            <person name="Kim D."/>
        </authorList>
    </citation>
    <scope>NUCLEOTIDE SEQUENCE [LARGE SCALE GENOMIC DNA]</scope>
    <source>
        <strain evidence="2">BH-2024</strain>
    </source>
</reference>
<keyword evidence="3" id="KW-1185">Reference proteome</keyword>
<proteinExistence type="predicted"/>
<name>A0ABD2I3A8_9BILA</name>
<dbReference type="AlphaFoldDB" id="A0ABD2I3A8"/>
<protein>
    <submittedName>
        <fullName evidence="2">Uncharacterized protein</fullName>
    </submittedName>
</protein>
<accession>A0ABD2I3A8</accession>
<organism evidence="2 3">
    <name type="scientific">Heterodera trifolii</name>
    <dbReference type="NCBI Taxonomy" id="157864"/>
    <lineage>
        <taxon>Eukaryota</taxon>
        <taxon>Metazoa</taxon>
        <taxon>Ecdysozoa</taxon>
        <taxon>Nematoda</taxon>
        <taxon>Chromadorea</taxon>
        <taxon>Rhabditida</taxon>
        <taxon>Tylenchina</taxon>
        <taxon>Tylenchomorpha</taxon>
        <taxon>Tylenchoidea</taxon>
        <taxon>Heteroderidae</taxon>
        <taxon>Heteroderinae</taxon>
        <taxon>Heterodera</taxon>
    </lineage>
</organism>
<dbReference type="Proteomes" id="UP001620626">
    <property type="component" value="Unassembled WGS sequence"/>
</dbReference>
<evidence type="ECO:0000313" key="2">
    <source>
        <dbReference type="EMBL" id="KAL3071891.1"/>
    </source>
</evidence>
<feature type="compositionally biased region" description="Acidic residues" evidence="1">
    <location>
        <begin position="1"/>
        <end position="14"/>
    </location>
</feature>
<sequence length="362" mass="42293">MVFPDEKDEEDEVGGIETRSGKRLSAAAACECSPIQSTSNATMLHTLDALAKWKHSTLCFHACLKNRCDPLRKFLMYSRQHTCRRCKIVRKLLQNELILVYDKEELETTLLNYLYFHALKVFDANADQHYAKNQPQHPYFSAYSQFRDLKRVLTTNIVACFNVPIPLQTAALRPFIFRTKLRTKWEMQQIGGRSCELCTEFDQFGQQFQRRATVMVNKLSFSAVLVTISGRRYLRSNFQFATDSPFDDNEPQQFLLCSFHFRFFDCFYQLTHMDWNVHLNLRHRVTQLLAQNPEMNAEQLINGIEPTVFSNLLNTYMQIIHILNVNYEHLNQFSGKLEWIRFILALKNEAIFKKVTGMANGL</sequence>
<evidence type="ECO:0000313" key="3">
    <source>
        <dbReference type="Proteomes" id="UP001620626"/>
    </source>
</evidence>
<comment type="caution">
    <text evidence="2">The sequence shown here is derived from an EMBL/GenBank/DDBJ whole genome shotgun (WGS) entry which is preliminary data.</text>
</comment>
<gene>
    <name evidence="2" type="ORF">niasHT_031082</name>
</gene>
<feature type="region of interest" description="Disordered" evidence="1">
    <location>
        <begin position="1"/>
        <end position="20"/>
    </location>
</feature>
<evidence type="ECO:0000256" key="1">
    <source>
        <dbReference type="SAM" id="MobiDB-lite"/>
    </source>
</evidence>